<keyword evidence="2" id="KW-1185">Reference proteome</keyword>
<protein>
    <submittedName>
        <fullName evidence="1">Uncharacterized protein</fullName>
    </submittedName>
</protein>
<dbReference type="EMBL" id="CADEAL010004356">
    <property type="protein sequence ID" value="CAB1457753.1"/>
    <property type="molecule type" value="Genomic_DNA"/>
</dbReference>
<dbReference type="AlphaFoldDB" id="A0A9N7Z6Y1"/>
<accession>A0A9N7Z6Y1</accession>
<organism evidence="1 2">
    <name type="scientific">Pleuronectes platessa</name>
    <name type="common">European plaice</name>
    <dbReference type="NCBI Taxonomy" id="8262"/>
    <lineage>
        <taxon>Eukaryota</taxon>
        <taxon>Metazoa</taxon>
        <taxon>Chordata</taxon>
        <taxon>Craniata</taxon>
        <taxon>Vertebrata</taxon>
        <taxon>Euteleostomi</taxon>
        <taxon>Actinopterygii</taxon>
        <taxon>Neopterygii</taxon>
        <taxon>Teleostei</taxon>
        <taxon>Neoteleostei</taxon>
        <taxon>Acanthomorphata</taxon>
        <taxon>Carangaria</taxon>
        <taxon>Pleuronectiformes</taxon>
        <taxon>Pleuronectoidei</taxon>
        <taxon>Pleuronectidae</taxon>
        <taxon>Pleuronectes</taxon>
    </lineage>
</organism>
<gene>
    <name evidence="1" type="ORF">PLEPLA_LOCUS45580</name>
</gene>
<dbReference type="Proteomes" id="UP001153269">
    <property type="component" value="Unassembled WGS sequence"/>
</dbReference>
<name>A0A9N7Z6Y1_PLEPL</name>
<evidence type="ECO:0000313" key="1">
    <source>
        <dbReference type="EMBL" id="CAB1457753.1"/>
    </source>
</evidence>
<evidence type="ECO:0000313" key="2">
    <source>
        <dbReference type="Proteomes" id="UP001153269"/>
    </source>
</evidence>
<comment type="caution">
    <text evidence="1">The sequence shown here is derived from an EMBL/GenBank/DDBJ whole genome shotgun (WGS) entry which is preliminary data.</text>
</comment>
<reference evidence="1" key="1">
    <citation type="submission" date="2020-03" db="EMBL/GenBank/DDBJ databases">
        <authorList>
            <person name="Weist P."/>
        </authorList>
    </citation>
    <scope>NUCLEOTIDE SEQUENCE</scope>
</reference>
<proteinExistence type="predicted"/>
<sequence length="108" mass="12420">MFGWWWTAASCTPPLRVPASVLGLRDEEVSWGWSVLPSRPSRQQQHHTPTFRNQLSDFHRCSTICLSLVFLVFSELQLLCSIIYTSSSDGGRISWIPFDFKPFKSDQL</sequence>